<accession>A0A1H2WJX0</accession>
<protein>
    <submittedName>
        <fullName evidence="2">Acid phosphatase</fullName>
    </submittedName>
</protein>
<dbReference type="SFLD" id="SFLDS00003">
    <property type="entry name" value="Haloacid_Dehalogenase"/>
    <property type="match status" value="1"/>
</dbReference>
<evidence type="ECO:0000256" key="1">
    <source>
        <dbReference type="ARBA" id="ARBA00022729"/>
    </source>
</evidence>
<dbReference type="Gene3D" id="3.40.50.1000">
    <property type="entry name" value="HAD superfamily/HAD-like"/>
    <property type="match status" value="1"/>
</dbReference>
<dbReference type="PROSITE" id="PS51257">
    <property type="entry name" value="PROKAR_LIPOPROTEIN"/>
    <property type="match status" value="1"/>
</dbReference>
<comment type="caution">
    <text evidence="2">The sequence shown here is derived from an EMBL/GenBank/DDBJ whole genome shotgun (WGS) entry which is preliminary data.</text>
</comment>
<reference evidence="2 3" key="1">
    <citation type="submission" date="2016-10" db="EMBL/GenBank/DDBJ databases">
        <authorList>
            <person name="Varghese N."/>
            <person name="Submissions S."/>
        </authorList>
    </citation>
    <scope>NUCLEOTIDE SEQUENCE [LARGE SCALE GENOMIC DNA]</scope>
    <source>
        <strain evidence="2 3">DSM 11449</strain>
    </source>
</reference>
<dbReference type="PIRSF" id="PIRSF019271">
    <property type="entry name" value="Acid_Ptase_C"/>
    <property type="match status" value="1"/>
</dbReference>
<dbReference type="PANTHER" id="PTHR31284">
    <property type="entry name" value="ACID PHOSPHATASE-LIKE PROTEIN"/>
    <property type="match status" value="1"/>
</dbReference>
<dbReference type="NCBIfam" id="TIGR01533">
    <property type="entry name" value="lipo_e_P4"/>
    <property type="match status" value="1"/>
</dbReference>
<name>A0A1H2WJX0_9FLAO</name>
<gene>
    <name evidence="2" type="ORF">SAMN05444420_104114</name>
</gene>
<keyword evidence="1" id="KW-0732">Signal</keyword>
<dbReference type="GeneID" id="85017364"/>
<dbReference type="OrthoDB" id="395856at2"/>
<dbReference type="GO" id="GO:0009279">
    <property type="term" value="C:cell outer membrane"/>
    <property type="evidence" value="ECO:0007669"/>
    <property type="project" value="InterPro"/>
</dbReference>
<evidence type="ECO:0000313" key="2">
    <source>
        <dbReference type="EMBL" id="SDW80808.1"/>
    </source>
</evidence>
<dbReference type="InterPro" id="IPR006423">
    <property type="entry name" value="Lipo_e_P4"/>
</dbReference>
<dbReference type="SFLD" id="SFLDG01125">
    <property type="entry name" value="C1.1:_Acid_Phosphatase_Like"/>
    <property type="match status" value="1"/>
</dbReference>
<dbReference type="InterPro" id="IPR036412">
    <property type="entry name" value="HAD-like_sf"/>
</dbReference>
<dbReference type="InterPro" id="IPR023214">
    <property type="entry name" value="HAD_sf"/>
</dbReference>
<keyword evidence="3" id="KW-1185">Reference proteome</keyword>
<dbReference type="InterPro" id="IPR005519">
    <property type="entry name" value="Acid_phosphat_B-like"/>
</dbReference>
<dbReference type="Proteomes" id="UP000182771">
    <property type="component" value="Unassembled WGS sequence"/>
</dbReference>
<dbReference type="EMBL" id="FNND01000004">
    <property type="protein sequence ID" value="SDW80808.1"/>
    <property type="molecule type" value="Genomic_DNA"/>
</dbReference>
<dbReference type="RefSeq" id="WP_040357389.1">
    <property type="nucleotide sequence ID" value="NZ_FNND01000004.1"/>
</dbReference>
<dbReference type="AlphaFoldDB" id="A0A1H2WJX0"/>
<organism evidence="2 3">
    <name type="scientific">Capnocytophaga granulosa</name>
    <dbReference type="NCBI Taxonomy" id="45242"/>
    <lineage>
        <taxon>Bacteria</taxon>
        <taxon>Pseudomonadati</taxon>
        <taxon>Bacteroidota</taxon>
        <taxon>Flavobacteriia</taxon>
        <taxon>Flavobacteriales</taxon>
        <taxon>Flavobacteriaceae</taxon>
        <taxon>Capnocytophaga</taxon>
    </lineage>
</organism>
<proteinExistence type="predicted"/>
<dbReference type="SUPFAM" id="SSF56784">
    <property type="entry name" value="HAD-like"/>
    <property type="match status" value="1"/>
</dbReference>
<dbReference type="PANTHER" id="PTHR31284:SF10">
    <property type="entry name" value="ACID PHOSPHATASE-LIKE PROTEIN"/>
    <property type="match status" value="1"/>
</dbReference>
<sequence>MRKLFYSGIFLLLAACNSGKEAIMTYSSIKEKSNDFLLSGKLFSCLYHQQAAEYDALCYQAYNLARLRLDEALSKKGDKPLAIISDIDETFLNTSYYVVGMTEKGIDHSKESWEEWTAKGEATPLAGALDFFQYADSKGVAIFYVTNRYTNEKEGTIKNLKAYGFPIQEANRLVFRSGERSKESRRLEIAKNYDIVLFLGDNLADFDKDFDVHSTTERAEATAKNQQNFGKKYIVLPNTFYGEWENVLYDNKNPSLKERKNAILKRLKNKPAQ</sequence>
<evidence type="ECO:0000313" key="3">
    <source>
        <dbReference type="Proteomes" id="UP000182771"/>
    </source>
</evidence>
<dbReference type="Pfam" id="PF03767">
    <property type="entry name" value="Acid_phosphat_B"/>
    <property type="match status" value="1"/>
</dbReference>